<keyword evidence="2" id="KW-1185">Reference proteome</keyword>
<organism evidence="1 2">
    <name type="scientific">Nitrospira lenta</name>
    <dbReference type="NCBI Taxonomy" id="1436998"/>
    <lineage>
        <taxon>Bacteria</taxon>
        <taxon>Pseudomonadati</taxon>
        <taxon>Nitrospirota</taxon>
        <taxon>Nitrospiria</taxon>
        <taxon>Nitrospirales</taxon>
        <taxon>Nitrospiraceae</taxon>
        <taxon>Nitrospira</taxon>
    </lineage>
</organism>
<sequence length="105" mass="11975">MLHSFAHSHRLYFIIAVWLLLCGLAAVDFCDLNDELLQPLTVAGVAVEPEVEELDDDLLPLLRHETESRRDQAVGLSSQNWFVLTAPYEQRAVPPLYLQVSQFRI</sequence>
<evidence type="ECO:0000313" key="2">
    <source>
        <dbReference type="Proteomes" id="UP000248168"/>
    </source>
</evidence>
<accession>A0A330L992</accession>
<dbReference type="AlphaFoldDB" id="A0A330L992"/>
<dbReference type="Proteomes" id="UP000248168">
    <property type="component" value="Unassembled WGS sequence"/>
</dbReference>
<dbReference type="RefSeq" id="WP_121988010.1">
    <property type="nucleotide sequence ID" value="NZ_OUNR01000001.1"/>
</dbReference>
<name>A0A330L992_9BACT</name>
<evidence type="ECO:0000313" key="1">
    <source>
        <dbReference type="EMBL" id="SPP63486.1"/>
    </source>
</evidence>
<dbReference type="EMBL" id="OUNR01000001">
    <property type="protein sequence ID" value="SPP63486.1"/>
    <property type="molecule type" value="Genomic_DNA"/>
</dbReference>
<reference evidence="2" key="1">
    <citation type="submission" date="2018-04" db="EMBL/GenBank/DDBJ databases">
        <authorList>
            <person name="Lucker S."/>
            <person name="Sakoula D."/>
        </authorList>
    </citation>
    <scope>NUCLEOTIDE SEQUENCE [LARGE SCALE GENOMIC DNA]</scope>
</reference>
<proteinExistence type="predicted"/>
<dbReference type="InParanoid" id="A0A330L992"/>
<gene>
    <name evidence="1" type="ORF">NITLEN_10572</name>
</gene>
<protein>
    <submittedName>
        <fullName evidence="1">Uncharacterized protein</fullName>
    </submittedName>
</protein>